<dbReference type="Proteomes" id="UP000641646">
    <property type="component" value="Unassembled WGS sequence"/>
</dbReference>
<reference evidence="2" key="1">
    <citation type="journal article" date="2015" name="ISME J.">
        <title>Draft Genome Sequence of Streptomyces incarnatus NRRL8089, which Produces the Nucleoside Antibiotic Sinefungin.</title>
        <authorList>
            <person name="Oshima K."/>
            <person name="Hattori M."/>
            <person name="Shimizu H."/>
            <person name="Fukuda K."/>
            <person name="Nemoto M."/>
            <person name="Inagaki K."/>
            <person name="Tamura T."/>
        </authorList>
    </citation>
    <scope>NUCLEOTIDE SEQUENCE</scope>
    <source>
        <strain evidence="2">FACHB-1375</strain>
    </source>
</reference>
<dbReference type="RefSeq" id="WP_190472017.1">
    <property type="nucleotide sequence ID" value="NZ_JACJPW010000096.1"/>
</dbReference>
<keyword evidence="3" id="KW-1185">Reference proteome</keyword>
<evidence type="ECO:0000259" key="1">
    <source>
        <dbReference type="SMART" id="SM00065"/>
    </source>
</evidence>
<feature type="domain" description="GAF" evidence="1">
    <location>
        <begin position="375"/>
        <end position="533"/>
    </location>
</feature>
<proteinExistence type="predicted"/>
<feature type="domain" description="GAF" evidence="1">
    <location>
        <begin position="29"/>
        <end position="180"/>
    </location>
</feature>
<dbReference type="SMART" id="SM00065">
    <property type="entry name" value="GAF"/>
    <property type="match status" value="3"/>
</dbReference>
<comment type="caution">
    <text evidence="2">The sequence shown here is derived from an EMBL/GenBank/DDBJ whole genome shotgun (WGS) entry which is preliminary data.</text>
</comment>
<protein>
    <submittedName>
        <fullName evidence="2">GAF domain-containing protein</fullName>
    </submittedName>
</protein>
<dbReference type="InterPro" id="IPR036890">
    <property type="entry name" value="HATPase_C_sf"/>
</dbReference>
<dbReference type="InterPro" id="IPR003018">
    <property type="entry name" value="GAF"/>
</dbReference>
<sequence>MGQQQRPNSEDKKVVTLGRVLQTLREEDNVDVLIDTTINYLQAEFDYSLIWIGFYDRLDHRILGKGGIVPTGDINFLKQRIFLNPGDLLEQVVIQLRPIGVPDLRQETRAGEWRKAAANFNIRGTLIFPIRYRDRCFGVVMLGSLQWGISPQPEEKARLSMLLGGLAASLNQIETDWNRQRTKRPDEPLFRILEQLRSTRTILQRLETVVAETHQFVAPTRTSIYWFERERRYFWRRMSNRASGSFGDAVTKASGITVQESGGFYNALVADQMVSIGEAHSSLKADITSRLLQRLGVRSLLAAPIRLGDELLGFLAVEGNEPRIWKEEEKNYLRGAAQLIAMFSPIEEMEVTVEQTKQDRMLTAEIASAITSEEDWQKTLKICAEQLTTRLQVDRFLVLLFDPDQKHFEICFQTQPVNRRPIVSQTGGKDSSQTLPSLSDVDWQLLERSPEAVAIEDLSTDLKLLGFRNAFLEAGVRSLLTCNTSLKRPLTGLLIVTSENPRTWTSAEREIFRVVSQQIGLIINQRRLIGQLDRQQKSYQSLQWGLTTMQQAFSLEHIEKAALQSIATMLQAPVAALVSWSPRSKEGRILTTDVSNYQFAIDSNFIVPIRSDELIQEALASDGLLVKDVTNISPATRSWISGPGISEIMVMPLQTAPEHEPTGVAIVAKGTGSWPNSALPMFGLLTSQLAWLRRYKMLIDSLSEEREELQCLNWYKHRLIADLARQYLQPPQIELVEDLSRQGAVKELRQPAGRFHSSPAIKNSKDLLTKQDSRHGGLAIYIYSMLANEQWKIGYRELENGKVLSDDGIEDEDSEKNSIAASFASTKDSIRLTSLLLRSLDRIDPAIKQKRIWAQIHDTEGEKALTTNLSKKLDIVKIELVIHEILMAACDRVRTGGRIDIWCRQLGHESRGYGEEELSPSHSHHYPPDRFIELSVTDDGAIDPVLIAELQQAPSDDLVPSTLDKPPGLHLRICQSIVRQMAGELNFYQIDDGRVLSRLLIPLRD</sequence>
<dbReference type="Gene3D" id="3.30.565.10">
    <property type="entry name" value="Histidine kinase-like ATPase, C-terminal domain"/>
    <property type="match status" value="1"/>
</dbReference>
<organism evidence="2 3">
    <name type="scientific">Aerosakkonema funiforme FACHB-1375</name>
    <dbReference type="NCBI Taxonomy" id="2949571"/>
    <lineage>
        <taxon>Bacteria</taxon>
        <taxon>Bacillati</taxon>
        <taxon>Cyanobacteriota</taxon>
        <taxon>Cyanophyceae</taxon>
        <taxon>Oscillatoriophycideae</taxon>
        <taxon>Aerosakkonematales</taxon>
        <taxon>Aerosakkonemataceae</taxon>
        <taxon>Aerosakkonema</taxon>
    </lineage>
</organism>
<dbReference type="Gene3D" id="3.30.450.40">
    <property type="match status" value="3"/>
</dbReference>
<dbReference type="SUPFAM" id="SSF55781">
    <property type="entry name" value="GAF domain-like"/>
    <property type="match status" value="4"/>
</dbReference>
<accession>A0A926ZJN4</accession>
<dbReference type="AlphaFoldDB" id="A0A926ZJN4"/>
<reference evidence="2" key="2">
    <citation type="submission" date="2020-08" db="EMBL/GenBank/DDBJ databases">
        <authorList>
            <person name="Chen M."/>
            <person name="Teng W."/>
            <person name="Zhao L."/>
            <person name="Hu C."/>
            <person name="Zhou Y."/>
            <person name="Han B."/>
            <person name="Song L."/>
            <person name="Shu W."/>
        </authorList>
    </citation>
    <scope>NUCLEOTIDE SEQUENCE</scope>
    <source>
        <strain evidence="2">FACHB-1375</strain>
    </source>
</reference>
<gene>
    <name evidence="2" type="ORF">H6G03_27840</name>
</gene>
<dbReference type="Pfam" id="PF01590">
    <property type="entry name" value="GAF"/>
    <property type="match status" value="2"/>
</dbReference>
<feature type="domain" description="GAF" evidence="1">
    <location>
        <begin position="201"/>
        <end position="363"/>
    </location>
</feature>
<evidence type="ECO:0000313" key="2">
    <source>
        <dbReference type="EMBL" id="MBD2184839.1"/>
    </source>
</evidence>
<dbReference type="EMBL" id="JACJPW010000096">
    <property type="protein sequence ID" value="MBD2184839.1"/>
    <property type="molecule type" value="Genomic_DNA"/>
</dbReference>
<dbReference type="InterPro" id="IPR029016">
    <property type="entry name" value="GAF-like_dom_sf"/>
</dbReference>
<name>A0A926ZJN4_9CYAN</name>
<evidence type="ECO:0000313" key="3">
    <source>
        <dbReference type="Proteomes" id="UP000641646"/>
    </source>
</evidence>